<accession>A0A2G2WFC8</accession>
<dbReference type="Proteomes" id="UP000224567">
    <property type="component" value="Unassembled WGS sequence"/>
</dbReference>
<evidence type="ECO:0000313" key="2">
    <source>
        <dbReference type="EMBL" id="PHT43942.1"/>
    </source>
</evidence>
<comment type="caution">
    <text evidence="2">The sequence shown here is derived from an EMBL/GenBank/DDBJ whole genome shotgun (WGS) entry which is preliminary data.</text>
</comment>
<sequence>MSTLLKRRSEQQNRNIGVEQNLRENALLELSKILKTKYENHPEVFSERLELRAAQEELERYSNFFDLGERDVLLEEIQKLRSQLPFYLEFSPKSSWKEKSLLQLTYYPCSPLNPSTLWPAALGRSQRGTWWLELFLKRWSPELVVDLSLMMDLMTVARNHCIRVVGAPVTSIAYNSPPRHPEAPANYERKKTEDDFNTFSIGDG</sequence>
<dbReference type="EMBL" id="MLFT02000007">
    <property type="protein sequence ID" value="PHT43942.1"/>
    <property type="molecule type" value="Genomic_DNA"/>
</dbReference>
<organism evidence="2 3">
    <name type="scientific">Capsicum baccatum</name>
    <name type="common">Peruvian pepper</name>
    <dbReference type="NCBI Taxonomy" id="33114"/>
    <lineage>
        <taxon>Eukaryota</taxon>
        <taxon>Viridiplantae</taxon>
        <taxon>Streptophyta</taxon>
        <taxon>Embryophyta</taxon>
        <taxon>Tracheophyta</taxon>
        <taxon>Spermatophyta</taxon>
        <taxon>Magnoliopsida</taxon>
        <taxon>eudicotyledons</taxon>
        <taxon>Gunneridae</taxon>
        <taxon>Pentapetalae</taxon>
        <taxon>asterids</taxon>
        <taxon>lamiids</taxon>
        <taxon>Solanales</taxon>
        <taxon>Solanaceae</taxon>
        <taxon>Solanoideae</taxon>
        <taxon>Capsiceae</taxon>
        <taxon>Capsicum</taxon>
    </lineage>
</organism>
<feature type="compositionally biased region" description="Basic and acidic residues" evidence="1">
    <location>
        <begin position="179"/>
        <end position="194"/>
    </location>
</feature>
<evidence type="ECO:0000313" key="3">
    <source>
        <dbReference type="Proteomes" id="UP000224567"/>
    </source>
</evidence>
<gene>
    <name evidence="2" type="ORF">CQW23_17967</name>
</gene>
<name>A0A2G2WFC8_CAPBA</name>
<dbReference type="AlphaFoldDB" id="A0A2G2WFC8"/>
<dbReference type="OrthoDB" id="1328411at2759"/>
<keyword evidence="3" id="KW-1185">Reference proteome</keyword>
<proteinExistence type="predicted"/>
<reference evidence="2 3" key="1">
    <citation type="journal article" date="2017" name="Genome Biol.">
        <title>New reference genome sequences of hot pepper reveal the massive evolution of plant disease-resistance genes by retroduplication.</title>
        <authorList>
            <person name="Kim S."/>
            <person name="Park J."/>
            <person name="Yeom S.I."/>
            <person name="Kim Y.M."/>
            <person name="Seo E."/>
            <person name="Kim K.T."/>
            <person name="Kim M.S."/>
            <person name="Lee J.M."/>
            <person name="Cheong K."/>
            <person name="Shin H.S."/>
            <person name="Kim S.B."/>
            <person name="Han K."/>
            <person name="Lee J."/>
            <person name="Park M."/>
            <person name="Lee H.A."/>
            <person name="Lee H.Y."/>
            <person name="Lee Y."/>
            <person name="Oh S."/>
            <person name="Lee J.H."/>
            <person name="Choi E."/>
            <person name="Choi E."/>
            <person name="Lee S.E."/>
            <person name="Jeon J."/>
            <person name="Kim H."/>
            <person name="Choi G."/>
            <person name="Song H."/>
            <person name="Lee J."/>
            <person name="Lee S.C."/>
            <person name="Kwon J.K."/>
            <person name="Lee H.Y."/>
            <person name="Koo N."/>
            <person name="Hong Y."/>
            <person name="Kim R.W."/>
            <person name="Kang W.H."/>
            <person name="Huh J.H."/>
            <person name="Kang B.C."/>
            <person name="Yang T.J."/>
            <person name="Lee Y.H."/>
            <person name="Bennetzen J.L."/>
            <person name="Choi D."/>
        </authorList>
    </citation>
    <scope>NUCLEOTIDE SEQUENCE [LARGE SCALE GENOMIC DNA]</scope>
    <source>
        <strain evidence="3">cv. PBC81</strain>
    </source>
</reference>
<reference evidence="3" key="2">
    <citation type="journal article" date="2017" name="J. Anim. Genet.">
        <title>Multiple reference genome sequences of hot pepper reveal the massive evolution of plant disease resistance genes by retroduplication.</title>
        <authorList>
            <person name="Kim S."/>
            <person name="Park J."/>
            <person name="Yeom S.-I."/>
            <person name="Kim Y.-M."/>
            <person name="Seo E."/>
            <person name="Kim K.-T."/>
            <person name="Kim M.-S."/>
            <person name="Lee J.M."/>
            <person name="Cheong K."/>
            <person name="Shin H.-S."/>
            <person name="Kim S.-B."/>
            <person name="Han K."/>
            <person name="Lee J."/>
            <person name="Park M."/>
            <person name="Lee H.-A."/>
            <person name="Lee H.-Y."/>
            <person name="Lee Y."/>
            <person name="Oh S."/>
            <person name="Lee J.H."/>
            <person name="Choi E."/>
            <person name="Choi E."/>
            <person name="Lee S.E."/>
            <person name="Jeon J."/>
            <person name="Kim H."/>
            <person name="Choi G."/>
            <person name="Song H."/>
            <person name="Lee J."/>
            <person name="Lee S.-C."/>
            <person name="Kwon J.-K."/>
            <person name="Lee H.-Y."/>
            <person name="Koo N."/>
            <person name="Hong Y."/>
            <person name="Kim R.W."/>
            <person name="Kang W.-H."/>
            <person name="Huh J.H."/>
            <person name="Kang B.-C."/>
            <person name="Yang T.-J."/>
            <person name="Lee Y.-H."/>
            <person name="Bennetzen J.L."/>
            <person name="Choi D."/>
        </authorList>
    </citation>
    <scope>NUCLEOTIDE SEQUENCE [LARGE SCALE GENOMIC DNA]</scope>
    <source>
        <strain evidence="3">cv. PBC81</strain>
    </source>
</reference>
<feature type="region of interest" description="Disordered" evidence="1">
    <location>
        <begin position="178"/>
        <end position="204"/>
    </location>
</feature>
<protein>
    <submittedName>
        <fullName evidence="2">Uncharacterized protein</fullName>
    </submittedName>
</protein>
<dbReference type="STRING" id="33114.A0A2G2WFC8"/>
<evidence type="ECO:0000256" key="1">
    <source>
        <dbReference type="SAM" id="MobiDB-lite"/>
    </source>
</evidence>